<dbReference type="EMBL" id="GEBQ01030801">
    <property type="protein sequence ID" value="JAT09176.1"/>
    <property type="molecule type" value="Transcribed_RNA"/>
</dbReference>
<evidence type="ECO:0000313" key="1">
    <source>
        <dbReference type="EMBL" id="JAT09176.1"/>
    </source>
</evidence>
<reference evidence="1" key="1">
    <citation type="submission" date="2015-11" db="EMBL/GenBank/DDBJ databases">
        <title>De novo transcriptome assembly of four potential Pierce s Disease insect vectors from Arizona vineyards.</title>
        <authorList>
            <person name="Tassone E.E."/>
        </authorList>
    </citation>
    <scope>NUCLEOTIDE SEQUENCE</scope>
</reference>
<dbReference type="AlphaFoldDB" id="A0A1B6KCL0"/>
<protein>
    <submittedName>
        <fullName evidence="1">Uncharacterized protein</fullName>
    </submittedName>
</protein>
<accession>A0A1B6KCL0</accession>
<sequence length="108" mass="11385">PEADDAASPGMPSIKIKINSNFPLPSLLESDDSELEDLLDDILERGRSLTKKAPVVRIPVGIASTVSTALDSRLEYGVDGNAEVTLRRMTAHGAYNLPMSVGAPIAGP</sequence>
<name>A0A1B6KCL0_9HEMI</name>
<organism evidence="1">
    <name type="scientific">Graphocephala atropunctata</name>
    <dbReference type="NCBI Taxonomy" id="36148"/>
    <lineage>
        <taxon>Eukaryota</taxon>
        <taxon>Metazoa</taxon>
        <taxon>Ecdysozoa</taxon>
        <taxon>Arthropoda</taxon>
        <taxon>Hexapoda</taxon>
        <taxon>Insecta</taxon>
        <taxon>Pterygota</taxon>
        <taxon>Neoptera</taxon>
        <taxon>Paraneoptera</taxon>
        <taxon>Hemiptera</taxon>
        <taxon>Auchenorrhyncha</taxon>
        <taxon>Membracoidea</taxon>
        <taxon>Cicadellidae</taxon>
        <taxon>Cicadellinae</taxon>
        <taxon>Cicadellini</taxon>
        <taxon>Graphocephala</taxon>
    </lineage>
</organism>
<feature type="non-terminal residue" evidence="1">
    <location>
        <position position="1"/>
    </location>
</feature>
<feature type="non-terminal residue" evidence="1">
    <location>
        <position position="108"/>
    </location>
</feature>
<gene>
    <name evidence="1" type="ORF">g.43342</name>
</gene>
<proteinExistence type="predicted"/>